<comment type="caution">
    <text evidence="1">The sequence shown here is derived from an EMBL/GenBank/DDBJ whole genome shotgun (WGS) entry which is preliminary data.</text>
</comment>
<evidence type="ECO:0000313" key="2">
    <source>
        <dbReference type="Proteomes" id="UP000606172"/>
    </source>
</evidence>
<gene>
    <name evidence="1" type="ORF">Ssi02_69840</name>
</gene>
<keyword evidence="2" id="KW-1185">Reference proteome</keyword>
<name>A0A919VAU0_9ACTN</name>
<sequence length="45" mass="5137">MKVVGMETPPNRLIVGGVAYGKVRRLIRDREAEHADWEELSREGD</sequence>
<dbReference type="Proteomes" id="UP000606172">
    <property type="component" value="Unassembled WGS sequence"/>
</dbReference>
<protein>
    <submittedName>
        <fullName evidence="1">Uncharacterized protein</fullName>
    </submittedName>
</protein>
<evidence type="ECO:0000313" key="1">
    <source>
        <dbReference type="EMBL" id="GII96753.1"/>
    </source>
</evidence>
<reference evidence="1" key="1">
    <citation type="submission" date="2021-01" db="EMBL/GenBank/DDBJ databases">
        <title>Whole genome shotgun sequence of Sinosporangium siamense NBRC 109515.</title>
        <authorList>
            <person name="Komaki H."/>
            <person name="Tamura T."/>
        </authorList>
    </citation>
    <scope>NUCLEOTIDE SEQUENCE</scope>
    <source>
        <strain evidence="1">NBRC 109515</strain>
    </source>
</reference>
<dbReference type="EMBL" id="BOOW01000049">
    <property type="protein sequence ID" value="GII96753.1"/>
    <property type="molecule type" value="Genomic_DNA"/>
</dbReference>
<dbReference type="AlphaFoldDB" id="A0A919VAU0"/>
<proteinExistence type="predicted"/>
<accession>A0A919VAU0</accession>
<organism evidence="1 2">
    <name type="scientific">Sinosporangium siamense</name>
    <dbReference type="NCBI Taxonomy" id="1367973"/>
    <lineage>
        <taxon>Bacteria</taxon>
        <taxon>Bacillati</taxon>
        <taxon>Actinomycetota</taxon>
        <taxon>Actinomycetes</taxon>
        <taxon>Streptosporangiales</taxon>
        <taxon>Streptosporangiaceae</taxon>
        <taxon>Sinosporangium</taxon>
    </lineage>
</organism>